<keyword evidence="1" id="KW-0378">Hydrolase</keyword>
<feature type="domain" description="Alpha/beta hydrolase fold-3" evidence="2">
    <location>
        <begin position="99"/>
        <end position="315"/>
    </location>
</feature>
<accession>A0A6P3CW43</accession>
<proteinExistence type="evidence at protein level"/>
<dbReference type="PANTHER" id="PTHR48081:SF8">
    <property type="entry name" value="ALPHA_BETA HYDROLASE FOLD-3 DOMAIN-CONTAINING PROTEIN-RELATED"/>
    <property type="match status" value="1"/>
</dbReference>
<dbReference type="PDB" id="6KD0">
    <property type="method" value="X-ray"/>
    <property type="resolution" value="1.80 A"/>
    <property type="chains" value="A=1-343"/>
</dbReference>
<name>A0A6P3CW43_9AGAM</name>
<evidence type="ECO:0000313" key="3">
    <source>
        <dbReference type="PDB" id="6KD0"/>
    </source>
</evidence>
<reference evidence="4" key="1">
    <citation type="journal article" date="2020" name="Angew. Chem. Int. Ed.">
        <title>A Hydrolase-Catalyzed Cyclization Forms the Fused Bicyclic beta-Lactone in Vibralactone.</title>
        <authorList>
            <person name="Feng K.N."/>
            <person name="Yang Y.L."/>
            <person name="Xu Y.X."/>
            <person name="Zhang Y."/>
            <person name="Feng T."/>
            <person name="Huang S.X."/>
            <person name="Liu J.K."/>
            <person name="Zeng Y."/>
        </authorList>
    </citation>
    <scope>X-RAY CRYSTALLOGRAPHY (1.80 ANGSTROMS)</scope>
</reference>
<evidence type="ECO:0000259" key="2">
    <source>
        <dbReference type="Pfam" id="PF07859"/>
    </source>
</evidence>
<keyword evidence="4" id="KW-0002">3D-structure</keyword>
<dbReference type="SUPFAM" id="SSF53474">
    <property type="entry name" value="alpha/beta-Hydrolases"/>
    <property type="match status" value="1"/>
</dbReference>
<dbReference type="ESTHER" id="9agam-VibC">
    <property type="family name" value="Hormone-sensitive_lipase_like"/>
</dbReference>
<dbReference type="SMR" id="A0A6P3CW43"/>
<dbReference type="InterPro" id="IPR050300">
    <property type="entry name" value="GDXG_lipolytic_enzyme"/>
</dbReference>
<dbReference type="Gene3D" id="3.40.50.1820">
    <property type="entry name" value="alpha/beta hydrolase"/>
    <property type="match status" value="1"/>
</dbReference>
<sequence>MAITLFLDEGLSTAHPEFAPVWAAFPQPTDPFPPLEARRAFWDEVVIPNLNKFLEPSLPSEDRYRLEDYYIPVEGTNMHVRTYIPTSSPDKTKTYPLLYWVHCGGWAIGNYEMDDYDLRIICDKLQVCAVSIDYRLTPESSSPTGAKDVYAGLKWAAANAGSFNADPKKGFVIAGQSAGGNLSLIAAHWARDDPFFANTPLTGQLVQYPPTCHPEAMPEEYKSCIKSMEECRDAPLLSKKEVYWFNELANPADPHDPSFSPLLFPSHANLPPLFFMSCGWDPLRDEGLLYHALVKEAGVETRMTMYPGVPHAFHMLFRSMKLAQKFQEETIEGMSWLFSKTPQ</sequence>
<dbReference type="InterPro" id="IPR029058">
    <property type="entry name" value="AB_hydrolase_fold"/>
</dbReference>
<organism evidence="3">
    <name type="scientific">Boreostereum vibrans</name>
    <dbReference type="NCBI Taxonomy" id="1826779"/>
    <lineage>
        <taxon>Eukaryota</taxon>
        <taxon>Fungi</taxon>
        <taxon>Dikarya</taxon>
        <taxon>Basidiomycota</taxon>
        <taxon>Agaricomycotina</taxon>
        <taxon>Agaricomycetes</taxon>
        <taxon>Russulales</taxon>
        <taxon>Stereaceae</taxon>
        <taxon>Boreostereum</taxon>
    </lineage>
</organism>
<dbReference type="Pfam" id="PF07859">
    <property type="entry name" value="Abhydrolase_3"/>
    <property type="match status" value="1"/>
</dbReference>
<evidence type="ECO:0007829" key="4">
    <source>
        <dbReference type="PDB" id="6KD0"/>
    </source>
</evidence>
<evidence type="ECO:0000256" key="1">
    <source>
        <dbReference type="ARBA" id="ARBA00022801"/>
    </source>
</evidence>
<dbReference type="AlphaFoldDB" id="A0A6P3CW43"/>
<dbReference type="InterPro" id="IPR013094">
    <property type="entry name" value="AB_hydrolase_3"/>
</dbReference>
<protein>
    <submittedName>
        <fullName evidence="3">Vibralactone Cyclase</fullName>
    </submittedName>
</protein>
<dbReference type="PANTHER" id="PTHR48081">
    <property type="entry name" value="AB HYDROLASE SUPERFAMILY PROTEIN C4A8.06C"/>
    <property type="match status" value="1"/>
</dbReference>
<dbReference type="GO" id="GO:0016787">
    <property type="term" value="F:hydrolase activity"/>
    <property type="evidence" value="ECO:0007669"/>
    <property type="project" value="UniProtKB-KW"/>
</dbReference>